<keyword evidence="2" id="KW-0472">Membrane</keyword>
<feature type="transmembrane region" description="Helical" evidence="2">
    <location>
        <begin position="214"/>
        <end position="234"/>
    </location>
</feature>
<protein>
    <submittedName>
        <fullName evidence="3">Uncharacterized protein</fullName>
    </submittedName>
</protein>
<evidence type="ECO:0000313" key="4">
    <source>
        <dbReference type="Proteomes" id="UP000092666"/>
    </source>
</evidence>
<dbReference type="Proteomes" id="UP000092666">
    <property type="component" value="Unassembled WGS sequence"/>
</dbReference>
<evidence type="ECO:0000256" key="2">
    <source>
        <dbReference type="SAM" id="Phobius"/>
    </source>
</evidence>
<feature type="compositionally biased region" description="Basic and acidic residues" evidence="1">
    <location>
        <begin position="306"/>
        <end position="334"/>
    </location>
</feature>
<dbReference type="OrthoDB" id="2575869at2759"/>
<keyword evidence="4" id="KW-1185">Reference proteome</keyword>
<feature type="compositionally biased region" description="Low complexity" evidence="1">
    <location>
        <begin position="288"/>
        <end position="304"/>
    </location>
</feature>
<feature type="compositionally biased region" description="Polar residues" evidence="1">
    <location>
        <begin position="1"/>
        <end position="10"/>
    </location>
</feature>
<keyword evidence="2" id="KW-1133">Transmembrane helix</keyword>
<dbReference type="AlphaFoldDB" id="A0A1B9H488"/>
<accession>A0A1B9H488</accession>
<feature type="transmembrane region" description="Helical" evidence="2">
    <location>
        <begin position="254"/>
        <end position="272"/>
    </location>
</feature>
<reference evidence="4" key="2">
    <citation type="submission" date="2013-12" db="EMBL/GenBank/DDBJ databases">
        <title>Evolution of pathogenesis and genome organization in the Tremellales.</title>
        <authorList>
            <person name="Cuomo C."/>
            <person name="Litvintseva A."/>
            <person name="Heitman J."/>
            <person name="Chen Y."/>
            <person name="Sun S."/>
            <person name="Springer D."/>
            <person name="Dromer F."/>
            <person name="Young S."/>
            <person name="Zeng Q."/>
            <person name="Chapman S."/>
            <person name="Gujja S."/>
            <person name="Saif S."/>
            <person name="Birren B."/>
        </authorList>
    </citation>
    <scope>NUCLEOTIDE SEQUENCE [LARGE SCALE GENOMIC DNA]</scope>
    <source>
        <strain evidence="4">BCC8398</strain>
    </source>
</reference>
<proteinExistence type="predicted"/>
<name>A0A1B9H488_9TREE</name>
<gene>
    <name evidence="3" type="ORF">I316_00311</name>
</gene>
<feature type="region of interest" description="Disordered" evidence="1">
    <location>
        <begin position="1"/>
        <end position="156"/>
    </location>
</feature>
<evidence type="ECO:0000313" key="3">
    <source>
        <dbReference type="EMBL" id="OCF38087.1"/>
    </source>
</evidence>
<organism evidence="3 4">
    <name type="scientific">Kwoniella heveanensis BCC8398</name>
    <dbReference type="NCBI Taxonomy" id="1296120"/>
    <lineage>
        <taxon>Eukaryota</taxon>
        <taxon>Fungi</taxon>
        <taxon>Dikarya</taxon>
        <taxon>Basidiomycota</taxon>
        <taxon>Agaricomycotina</taxon>
        <taxon>Tremellomycetes</taxon>
        <taxon>Tremellales</taxon>
        <taxon>Cryptococcaceae</taxon>
        <taxon>Kwoniella</taxon>
    </lineage>
</organism>
<feature type="compositionally biased region" description="Basic and acidic residues" evidence="1">
    <location>
        <begin position="125"/>
        <end position="156"/>
    </location>
</feature>
<feature type="compositionally biased region" description="Basic and acidic residues" evidence="1">
    <location>
        <begin position="16"/>
        <end position="43"/>
    </location>
</feature>
<dbReference type="EMBL" id="KI669492">
    <property type="protein sequence ID" value="OCF38087.1"/>
    <property type="molecule type" value="Genomic_DNA"/>
</dbReference>
<sequence>MAPRSSSSAPTKRGTRIGERPKRRESARSRDTNEDSEKEERGGGEVQSDSEVESERGRATPRSKSTQAATRRRRNSGGGDESDRREDSSRWEEDGVSQSGSDSEGSVSGREGGPAHTTRRGSVNETRRAGAGGRREEDRVKREAEADASREKSKSMKNKKLFDLERYHERSRQINSAWNKRPSAWSGCCGDCSSCWVRFWGWSGWRTVVRNAPYVLGLTMALGGVFVGATGDLVGVWTFEISGGRYGGLGYCKSGSSGAICLGASPLAWLLFRMTYRSRWAYFGSSDLSRANSKSSKSRNNGNGWDEEKYGAPAIDDRDATISSYEHGEGDGRPQRIRRPRGRAAEDDDDD</sequence>
<feature type="compositionally biased region" description="Basic and acidic residues" evidence="1">
    <location>
        <begin position="81"/>
        <end position="93"/>
    </location>
</feature>
<keyword evidence="2" id="KW-0812">Transmembrane</keyword>
<feature type="compositionally biased region" description="Low complexity" evidence="1">
    <location>
        <begin position="96"/>
        <end position="109"/>
    </location>
</feature>
<feature type="region of interest" description="Disordered" evidence="1">
    <location>
        <begin position="288"/>
        <end position="351"/>
    </location>
</feature>
<reference evidence="3 4" key="1">
    <citation type="submission" date="2013-07" db="EMBL/GenBank/DDBJ databases">
        <title>The Genome Sequence of Cryptococcus heveanensis BCC8398.</title>
        <authorList>
            <consortium name="The Broad Institute Genome Sequencing Platform"/>
            <person name="Cuomo C."/>
            <person name="Litvintseva A."/>
            <person name="Chen Y."/>
            <person name="Heitman J."/>
            <person name="Sun S."/>
            <person name="Springer D."/>
            <person name="Dromer F."/>
            <person name="Young S.K."/>
            <person name="Zeng Q."/>
            <person name="Gargeya S."/>
            <person name="Fitzgerald M."/>
            <person name="Abouelleil A."/>
            <person name="Alvarado L."/>
            <person name="Berlin A.M."/>
            <person name="Chapman S.B."/>
            <person name="Dewar J."/>
            <person name="Goldberg J."/>
            <person name="Griggs A."/>
            <person name="Gujja S."/>
            <person name="Hansen M."/>
            <person name="Howarth C."/>
            <person name="Imamovic A."/>
            <person name="Larimer J."/>
            <person name="McCowan C."/>
            <person name="Murphy C."/>
            <person name="Pearson M."/>
            <person name="Priest M."/>
            <person name="Roberts A."/>
            <person name="Saif S."/>
            <person name="Shea T."/>
            <person name="Sykes S."/>
            <person name="Wortman J."/>
            <person name="Nusbaum C."/>
            <person name="Birren B."/>
        </authorList>
    </citation>
    <scope>NUCLEOTIDE SEQUENCE [LARGE SCALE GENOMIC DNA]</scope>
    <source>
        <strain evidence="3 4">BCC8398</strain>
    </source>
</reference>
<evidence type="ECO:0000256" key="1">
    <source>
        <dbReference type="SAM" id="MobiDB-lite"/>
    </source>
</evidence>